<keyword evidence="8" id="KW-0411">Iron-sulfur</keyword>
<dbReference type="GO" id="GO:0046872">
    <property type="term" value="F:metal ion binding"/>
    <property type="evidence" value="ECO:0007669"/>
    <property type="project" value="UniProtKB-KW"/>
</dbReference>
<dbReference type="KEGG" id="cbac:JI75_05060"/>
<sequence length="726" mass="78082">MRDTLSRRGFLQGAAALSAVAAASGASYAAWAASPDEQGKGSEVSRGFTLCNGCSSKCGLVCTVKGGRLWTVEGHKDHPYAKGTACGRAHGVAQMAYSASRITTPLRKTEDGSFVPCTWDEAFAEIGERVKKIQAESGPESIAMIQDPRPSGKYYSKRFINALGSANLYTHGCACNLSKESGLTEVIGTGKYSTDFGKAKMVMFVGRSYGDGIRPSSVQSVAAAADANCRVVLVDPRLNNTGIFATDWVPIVPGGDLAFLLGMCNVLIEEDLYNHEFIENETVGFDEFAAQCKEYTPEWAEGICGVSADRIRELARAMAKAAPAASIEPSWRAVNGCSYANSFETARAFCAVNALLGSFGQKGGALLTSTPSFGDLDPEKFPKVPKPKVKRVGDAEYPLVLDSMGSAAVAAASGKVKAFFFYNSNGARGYGSPKMWTKALEDAELVVTIDIQMSETAMQSDFVLPECSYIERMEVPEALGGKKHAVAMRLPVIDRIHPETKSCDEIFAGLAEACGVGKYFGFSVEELSEAQLNTVGTSVAEMREKGVVALPDPNFEYKVPKFKTKSGKLELSNEKVGATGMNPVISYIPRKVMPGEGEFFVIGGKQSIHSHTMTLPVESLNAISREYDMERIWMATADAEKLGIETGDLVEVYNDNHSDKVAVKVTERIMPGVLFVPSHYGGKSKDLSLAYGYGIDMSDYLDGDFEPHVGSIMSQEVAVKVRKVQA</sequence>
<keyword evidence="6" id="KW-0560">Oxidoreductase</keyword>
<evidence type="ECO:0000259" key="10">
    <source>
        <dbReference type="PROSITE" id="PS51669"/>
    </source>
</evidence>
<dbReference type="GO" id="GO:0051539">
    <property type="term" value="F:4 iron, 4 sulfur cluster binding"/>
    <property type="evidence" value="ECO:0007669"/>
    <property type="project" value="UniProtKB-KW"/>
</dbReference>
<reference evidence="12" key="1">
    <citation type="submission" date="2014-08" db="EMBL/GenBank/DDBJ databases">
        <title>Coriobacteriaceae sp. complete genome.</title>
        <authorList>
            <person name="Looft T."/>
            <person name="Bayles D.O."/>
            <person name="Stanton T.B."/>
        </authorList>
    </citation>
    <scope>NUCLEOTIDE SEQUENCE [LARGE SCALE GENOMIC DNA]</scope>
    <source>
        <strain evidence="12">68-1-3</strain>
    </source>
</reference>
<dbReference type="Proteomes" id="UP000031121">
    <property type="component" value="Chromosome"/>
</dbReference>
<evidence type="ECO:0000313" key="11">
    <source>
        <dbReference type="EMBL" id="AJC12129.1"/>
    </source>
</evidence>
<keyword evidence="12" id="KW-1185">Reference proteome</keyword>
<dbReference type="Pfam" id="PF04879">
    <property type="entry name" value="Molybdop_Fe4S4"/>
    <property type="match status" value="1"/>
</dbReference>
<evidence type="ECO:0000256" key="7">
    <source>
        <dbReference type="ARBA" id="ARBA00023004"/>
    </source>
</evidence>
<dbReference type="AlphaFoldDB" id="A0A0A8B468"/>
<dbReference type="STRING" id="1531429.JI75_05060"/>
<dbReference type="SUPFAM" id="SSF50692">
    <property type="entry name" value="ADC-like"/>
    <property type="match status" value="1"/>
</dbReference>
<dbReference type="PANTHER" id="PTHR43742">
    <property type="entry name" value="TRIMETHYLAMINE-N-OXIDE REDUCTASE"/>
    <property type="match status" value="1"/>
</dbReference>
<dbReference type="SUPFAM" id="SSF53706">
    <property type="entry name" value="Formate dehydrogenase/DMSO reductase, domains 1-3"/>
    <property type="match status" value="1"/>
</dbReference>
<evidence type="ECO:0000256" key="4">
    <source>
        <dbReference type="ARBA" id="ARBA00022723"/>
    </source>
</evidence>
<evidence type="ECO:0000256" key="8">
    <source>
        <dbReference type="ARBA" id="ARBA00023014"/>
    </source>
</evidence>
<dbReference type="Gene3D" id="3.30.2070.10">
    <property type="entry name" value="Formate dehydrogenase/DMSO reductase"/>
    <property type="match status" value="1"/>
</dbReference>
<dbReference type="SMART" id="SM00926">
    <property type="entry name" value="Molybdop_Fe4S4"/>
    <property type="match status" value="1"/>
</dbReference>
<dbReference type="GO" id="GO:0016491">
    <property type="term" value="F:oxidoreductase activity"/>
    <property type="evidence" value="ECO:0007669"/>
    <property type="project" value="UniProtKB-KW"/>
</dbReference>
<keyword evidence="3" id="KW-0500">Molybdenum</keyword>
<reference evidence="11 12" key="2">
    <citation type="journal article" date="2015" name="Genome Announc.">
        <title>Complete Genome Sequence of Coriobacteriaceae Strain 68-1-3, a Novel Mucus-Degrading Isolate from the Swine Intestinal Tract.</title>
        <authorList>
            <person name="Looft T."/>
            <person name="Bayles D.O."/>
            <person name="Alt D.P."/>
            <person name="Stanton T.B."/>
        </authorList>
    </citation>
    <scope>NUCLEOTIDE SEQUENCE [LARGE SCALE GENOMIC DNA]</scope>
    <source>
        <strain evidence="11 12">68-1-3</strain>
    </source>
</reference>
<evidence type="ECO:0000256" key="3">
    <source>
        <dbReference type="ARBA" id="ARBA00022505"/>
    </source>
</evidence>
<dbReference type="InterPro" id="IPR006963">
    <property type="entry name" value="Mopterin_OxRdtase_4Fe-4S_dom"/>
</dbReference>
<dbReference type="InterPro" id="IPR006311">
    <property type="entry name" value="TAT_signal"/>
</dbReference>
<accession>A0A0A8B468</accession>
<feature type="chain" id="PRO_5002035304" evidence="9">
    <location>
        <begin position="33"/>
        <end position="726"/>
    </location>
</feature>
<dbReference type="Gene3D" id="2.20.25.90">
    <property type="entry name" value="ADC-like domains"/>
    <property type="match status" value="1"/>
</dbReference>
<feature type="signal peptide" evidence="9">
    <location>
        <begin position="1"/>
        <end position="32"/>
    </location>
</feature>
<dbReference type="InterPro" id="IPR006656">
    <property type="entry name" value="Mopterin_OxRdtase"/>
</dbReference>
<comment type="similarity">
    <text evidence="1">Belongs to the prokaryotic molybdopterin-containing oxidoreductase family.</text>
</comment>
<dbReference type="PROSITE" id="PS51669">
    <property type="entry name" value="4FE4S_MOW_BIS_MGD"/>
    <property type="match status" value="1"/>
</dbReference>
<evidence type="ECO:0000256" key="6">
    <source>
        <dbReference type="ARBA" id="ARBA00023002"/>
    </source>
</evidence>
<dbReference type="OrthoDB" id="7376058at2"/>
<dbReference type="HOGENOM" id="CLU_000422_13_3_11"/>
<dbReference type="RefSeq" id="WP_039689217.1">
    <property type="nucleotide sequence ID" value="NZ_CP009302.1"/>
</dbReference>
<dbReference type="Pfam" id="PF01568">
    <property type="entry name" value="Molydop_binding"/>
    <property type="match status" value="1"/>
</dbReference>
<evidence type="ECO:0000256" key="2">
    <source>
        <dbReference type="ARBA" id="ARBA00022485"/>
    </source>
</evidence>
<evidence type="ECO:0000256" key="1">
    <source>
        <dbReference type="ARBA" id="ARBA00010312"/>
    </source>
</evidence>
<gene>
    <name evidence="11" type="ORF">JI75_05060</name>
</gene>
<evidence type="ECO:0000313" key="12">
    <source>
        <dbReference type="Proteomes" id="UP000031121"/>
    </source>
</evidence>
<evidence type="ECO:0000256" key="5">
    <source>
        <dbReference type="ARBA" id="ARBA00022729"/>
    </source>
</evidence>
<dbReference type="InterPro" id="IPR006657">
    <property type="entry name" value="MoPterin_dinucl-bd_dom"/>
</dbReference>
<keyword evidence="4" id="KW-0479">Metal-binding</keyword>
<dbReference type="InterPro" id="IPR009010">
    <property type="entry name" value="Asp_de-COase-like_dom_sf"/>
</dbReference>
<dbReference type="Gene3D" id="3.40.228.10">
    <property type="entry name" value="Dimethylsulfoxide Reductase, domain 2"/>
    <property type="match status" value="1"/>
</dbReference>
<dbReference type="Gene3D" id="3.40.50.740">
    <property type="match status" value="1"/>
</dbReference>
<evidence type="ECO:0000256" key="9">
    <source>
        <dbReference type="SAM" id="SignalP"/>
    </source>
</evidence>
<dbReference type="InterPro" id="IPR050612">
    <property type="entry name" value="Prok_Mopterin_Oxidored"/>
</dbReference>
<dbReference type="Gene3D" id="2.40.40.20">
    <property type="match status" value="1"/>
</dbReference>
<feature type="domain" description="4Fe-4S Mo/W bis-MGD-type" evidence="10">
    <location>
        <begin position="44"/>
        <end position="100"/>
    </location>
</feature>
<keyword evidence="2" id="KW-0004">4Fe-4S</keyword>
<organism evidence="11 12">
    <name type="scientific">Berryella intestinalis</name>
    <dbReference type="NCBI Taxonomy" id="1531429"/>
    <lineage>
        <taxon>Bacteria</taxon>
        <taxon>Bacillati</taxon>
        <taxon>Actinomycetota</taxon>
        <taxon>Coriobacteriia</taxon>
        <taxon>Eggerthellales</taxon>
        <taxon>Eggerthellaceae</taxon>
        <taxon>Berryella</taxon>
    </lineage>
</organism>
<protein>
    <submittedName>
        <fullName evidence="11">Molybdopterin oxidoreductase</fullName>
    </submittedName>
</protein>
<proteinExistence type="inferred from homology"/>
<dbReference type="Pfam" id="PF00384">
    <property type="entry name" value="Molybdopterin"/>
    <property type="match status" value="1"/>
</dbReference>
<dbReference type="GO" id="GO:0043546">
    <property type="term" value="F:molybdopterin cofactor binding"/>
    <property type="evidence" value="ECO:0007669"/>
    <property type="project" value="InterPro"/>
</dbReference>
<dbReference type="PROSITE" id="PS51318">
    <property type="entry name" value="TAT"/>
    <property type="match status" value="1"/>
</dbReference>
<keyword evidence="5 9" id="KW-0732">Signal</keyword>
<name>A0A0A8B468_9ACTN</name>
<dbReference type="EMBL" id="CP009302">
    <property type="protein sequence ID" value="AJC12129.1"/>
    <property type="molecule type" value="Genomic_DNA"/>
</dbReference>
<dbReference type="PANTHER" id="PTHR43742:SF9">
    <property type="entry name" value="TETRATHIONATE REDUCTASE SUBUNIT A"/>
    <property type="match status" value="1"/>
</dbReference>
<keyword evidence="7" id="KW-0408">Iron</keyword>